<dbReference type="GO" id="GO:0005737">
    <property type="term" value="C:cytoplasm"/>
    <property type="evidence" value="ECO:0007669"/>
    <property type="project" value="UniProtKB-SubCell"/>
</dbReference>
<keyword evidence="2" id="KW-0813">Transport</keyword>
<dbReference type="GO" id="GO:0016301">
    <property type="term" value="F:kinase activity"/>
    <property type="evidence" value="ECO:0007669"/>
    <property type="project" value="UniProtKB-KW"/>
</dbReference>
<dbReference type="Gene3D" id="3.40.50.510">
    <property type="entry name" value="Phosphotransferase system, mannose-type IIA component"/>
    <property type="match status" value="1"/>
</dbReference>
<reference evidence="9" key="1">
    <citation type="submission" date="2020-12" db="EMBL/GenBank/DDBJ databases">
        <title>Vagococcus allomyrinae sp. nov. and Enterococcus lavae sp. nov., isolated from the larvae of Allomyrina dichotoma.</title>
        <authorList>
            <person name="Lee S.D."/>
        </authorList>
    </citation>
    <scope>NUCLEOTIDE SEQUENCE</scope>
    <source>
        <strain evidence="9">BWB3-3</strain>
    </source>
</reference>
<protein>
    <submittedName>
        <fullName evidence="9">PTS sugar transporter subunit IIA</fullName>
    </submittedName>
</protein>
<dbReference type="Proteomes" id="UP000674938">
    <property type="component" value="Unassembled WGS sequence"/>
</dbReference>
<dbReference type="InterPro" id="IPR036662">
    <property type="entry name" value="PTS_EIIA_man-typ_sf"/>
</dbReference>
<sequence>MIGIIVLSHGDFAEEAIQSAALLAGQQPSLIGIGLHHGKAPEQFRQELQVAIKKLDVGEGVLVLVDFYGGTPANEVMKLMKTQPIHVVSGLNLGMLLEVILKRDQVSLADLAAIAVNSGVATIVDMNQRYQELTKEGEDGNEECRISEN</sequence>
<comment type="caution">
    <text evidence="9">The sequence shown here is derived from an EMBL/GenBank/DDBJ whole genome shotgun (WGS) entry which is preliminary data.</text>
</comment>
<dbReference type="PANTHER" id="PTHR33799">
    <property type="entry name" value="PTS PERMEASE-RELATED-RELATED"/>
    <property type="match status" value="1"/>
</dbReference>
<dbReference type="EMBL" id="JAEEGA010000009">
    <property type="protein sequence ID" value="MBP1042293.1"/>
    <property type="molecule type" value="Genomic_DNA"/>
</dbReference>
<dbReference type="SUPFAM" id="SSF53062">
    <property type="entry name" value="PTS system fructose IIA component-like"/>
    <property type="match status" value="1"/>
</dbReference>
<evidence type="ECO:0000256" key="6">
    <source>
        <dbReference type="ARBA" id="ARBA00022683"/>
    </source>
</evidence>
<dbReference type="CDD" id="cd00006">
    <property type="entry name" value="PTS_IIA_man"/>
    <property type="match status" value="1"/>
</dbReference>
<name>A0A940PG78_9ENTE</name>
<keyword evidence="10" id="KW-1185">Reference proteome</keyword>
<evidence type="ECO:0000313" key="10">
    <source>
        <dbReference type="Proteomes" id="UP000674938"/>
    </source>
</evidence>
<evidence type="ECO:0000256" key="2">
    <source>
        <dbReference type="ARBA" id="ARBA00022448"/>
    </source>
</evidence>
<organism evidence="9 10">
    <name type="scientific">Vagococcus allomyrinae</name>
    <dbReference type="NCBI Taxonomy" id="2794353"/>
    <lineage>
        <taxon>Bacteria</taxon>
        <taxon>Bacillati</taxon>
        <taxon>Bacillota</taxon>
        <taxon>Bacilli</taxon>
        <taxon>Lactobacillales</taxon>
        <taxon>Enterococcaceae</taxon>
        <taxon>Vagococcus</taxon>
    </lineage>
</organism>
<evidence type="ECO:0000313" key="9">
    <source>
        <dbReference type="EMBL" id="MBP1042293.1"/>
    </source>
</evidence>
<proteinExistence type="predicted"/>
<dbReference type="GO" id="GO:0016020">
    <property type="term" value="C:membrane"/>
    <property type="evidence" value="ECO:0007669"/>
    <property type="project" value="InterPro"/>
</dbReference>
<dbReference type="PROSITE" id="PS51096">
    <property type="entry name" value="PTS_EIIA_TYPE_4"/>
    <property type="match status" value="1"/>
</dbReference>
<keyword evidence="4 9" id="KW-0762">Sugar transport</keyword>
<gene>
    <name evidence="9" type="ORF">I6N95_14835</name>
</gene>
<keyword evidence="5" id="KW-0808">Transferase</keyword>
<evidence type="ECO:0000256" key="3">
    <source>
        <dbReference type="ARBA" id="ARBA00022490"/>
    </source>
</evidence>
<comment type="subcellular location">
    <subcellularLocation>
        <location evidence="1">Cytoplasm</location>
    </subcellularLocation>
</comment>
<feature type="domain" description="PTS EIIA type-4" evidence="8">
    <location>
        <begin position="1"/>
        <end position="123"/>
    </location>
</feature>
<dbReference type="InterPro" id="IPR004701">
    <property type="entry name" value="PTS_EIIA_man-typ"/>
</dbReference>
<dbReference type="PANTHER" id="PTHR33799:SF1">
    <property type="entry name" value="PTS SYSTEM MANNOSE-SPECIFIC EIIAB COMPONENT-RELATED"/>
    <property type="match status" value="1"/>
</dbReference>
<dbReference type="InterPro" id="IPR033887">
    <property type="entry name" value="PTS_IIA_man"/>
</dbReference>
<evidence type="ECO:0000256" key="1">
    <source>
        <dbReference type="ARBA" id="ARBA00004496"/>
    </source>
</evidence>
<dbReference type="InterPro" id="IPR051471">
    <property type="entry name" value="Bacterial_PTS_sugar_comp"/>
</dbReference>
<evidence type="ECO:0000259" key="8">
    <source>
        <dbReference type="PROSITE" id="PS51096"/>
    </source>
</evidence>
<evidence type="ECO:0000256" key="5">
    <source>
        <dbReference type="ARBA" id="ARBA00022679"/>
    </source>
</evidence>
<keyword evidence="6" id="KW-0598">Phosphotransferase system</keyword>
<dbReference type="AlphaFoldDB" id="A0A940PG78"/>
<dbReference type="RefSeq" id="WP_209529327.1">
    <property type="nucleotide sequence ID" value="NZ_JAEEGA010000009.1"/>
</dbReference>
<evidence type="ECO:0000256" key="7">
    <source>
        <dbReference type="ARBA" id="ARBA00022777"/>
    </source>
</evidence>
<keyword evidence="3" id="KW-0963">Cytoplasm</keyword>
<keyword evidence="7" id="KW-0418">Kinase</keyword>
<evidence type="ECO:0000256" key="4">
    <source>
        <dbReference type="ARBA" id="ARBA00022597"/>
    </source>
</evidence>
<dbReference type="GO" id="GO:0009401">
    <property type="term" value="P:phosphoenolpyruvate-dependent sugar phosphotransferase system"/>
    <property type="evidence" value="ECO:0007669"/>
    <property type="project" value="UniProtKB-KW"/>
</dbReference>
<dbReference type="Pfam" id="PF03610">
    <property type="entry name" value="EIIA-man"/>
    <property type="match status" value="1"/>
</dbReference>
<accession>A0A940PG78</accession>